<evidence type="ECO:0000313" key="1">
    <source>
        <dbReference type="EMBL" id="PPQ79609.1"/>
    </source>
</evidence>
<dbReference type="Proteomes" id="UP000283269">
    <property type="component" value="Unassembled WGS sequence"/>
</dbReference>
<reference evidence="1 2" key="1">
    <citation type="journal article" date="2018" name="Evol. Lett.">
        <title>Horizontal gene cluster transfer increased hallucinogenic mushroom diversity.</title>
        <authorList>
            <person name="Reynolds H.T."/>
            <person name="Vijayakumar V."/>
            <person name="Gluck-Thaler E."/>
            <person name="Korotkin H.B."/>
            <person name="Matheny P.B."/>
            <person name="Slot J.C."/>
        </authorList>
    </citation>
    <scope>NUCLEOTIDE SEQUENCE [LARGE SCALE GENOMIC DNA]</scope>
    <source>
        <strain evidence="1 2">2631</strain>
    </source>
</reference>
<evidence type="ECO:0000313" key="2">
    <source>
        <dbReference type="Proteomes" id="UP000283269"/>
    </source>
</evidence>
<keyword evidence="2" id="KW-1185">Reference proteome</keyword>
<dbReference type="InParanoid" id="A0A409WMA2"/>
<dbReference type="EMBL" id="NHYD01003371">
    <property type="protein sequence ID" value="PPQ79609.1"/>
    <property type="molecule type" value="Genomic_DNA"/>
</dbReference>
<accession>A0A409WMA2</accession>
<name>A0A409WMA2_PSICY</name>
<dbReference type="AlphaFoldDB" id="A0A409WMA2"/>
<comment type="caution">
    <text evidence="1">The sequence shown here is derived from an EMBL/GenBank/DDBJ whole genome shotgun (WGS) entry which is preliminary data.</text>
</comment>
<proteinExistence type="predicted"/>
<organism evidence="1 2">
    <name type="scientific">Psilocybe cyanescens</name>
    <dbReference type="NCBI Taxonomy" id="93625"/>
    <lineage>
        <taxon>Eukaryota</taxon>
        <taxon>Fungi</taxon>
        <taxon>Dikarya</taxon>
        <taxon>Basidiomycota</taxon>
        <taxon>Agaricomycotina</taxon>
        <taxon>Agaricomycetes</taxon>
        <taxon>Agaricomycetidae</taxon>
        <taxon>Agaricales</taxon>
        <taxon>Agaricineae</taxon>
        <taxon>Strophariaceae</taxon>
        <taxon>Psilocybe</taxon>
    </lineage>
</organism>
<sequence>MITNQSDVTQTRLLATGTHHFRQQVLVRLLQHHRSRFCPVAVWRSEMGYLAATLGGELRWQDSLWLFYFYEHPLLCCQCDAQGYNTSMT</sequence>
<protein>
    <submittedName>
        <fullName evidence="1">Uncharacterized protein</fullName>
    </submittedName>
</protein>
<gene>
    <name evidence="1" type="ORF">CVT25_003488</name>
</gene>